<dbReference type="Proteomes" id="UP000274131">
    <property type="component" value="Unassembled WGS sequence"/>
</dbReference>
<dbReference type="PROSITE" id="PS50082">
    <property type="entry name" value="WD_REPEATS_2"/>
    <property type="match status" value="3"/>
</dbReference>
<feature type="repeat" description="WD" evidence="6">
    <location>
        <begin position="260"/>
        <end position="296"/>
    </location>
</feature>
<dbReference type="GO" id="GO:0042254">
    <property type="term" value="P:ribosome biogenesis"/>
    <property type="evidence" value="ECO:0007669"/>
    <property type="project" value="TreeGrafter"/>
</dbReference>
<dbReference type="InterPro" id="IPR036322">
    <property type="entry name" value="WD40_repeat_dom_sf"/>
</dbReference>
<keyword evidence="2 6" id="KW-0853">WD repeat</keyword>
<dbReference type="GO" id="GO:0005730">
    <property type="term" value="C:nucleolus"/>
    <property type="evidence" value="ECO:0007669"/>
    <property type="project" value="TreeGrafter"/>
</dbReference>
<keyword evidence="4" id="KW-0539">Nucleus</keyword>
<feature type="region of interest" description="Disordered" evidence="7">
    <location>
        <begin position="1"/>
        <end position="39"/>
    </location>
</feature>
<feature type="repeat" description="WD" evidence="6">
    <location>
        <begin position="352"/>
        <end position="386"/>
    </location>
</feature>
<feature type="region of interest" description="Disordered" evidence="7">
    <location>
        <begin position="125"/>
        <end position="144"/>
    </location>
</feature>
<feature type="repeat" description="WD" evidence="6">
    <location>
        <begin position="307"/>
        <end position="342"/>
    </location>
</feature>
<dbReference type="AlphaFoldDB" id="A0A0N4VGZ4"/>
<reference evidence="11" key="1">
    <citation type="submission" date="2017-02" db="UniProtKB">
        <authorList>
            <consortium name="WormBaseParasite"/>
        </authorList>
    </citation>
    <scope>IDENTIFICATION</scope>
</reference>
<dbReference type="Pfam" id="PF12265">
    <property type="entry name" value="CAF1C_H4-bd"/>
    <property type="match status" value="1"/>
</dbReference>
<dbReference type="Pfam" id="PF00400">
    <property type="entry name" value="WD40"/>
    <property type="match status" value="3"/>
</dbReference>
<feature type="compositionally biased region" description="Acidic residues" evidence="7">
    <location>
        <begin position="1"/>
        <end position="28"/>
    </location>
</feature>
<organism evidence="11">
    <name type="scientific">Enterobius vermicularis</name>
    <name type="common">Human pinworm</name>
    <dbReference type="NCBI Taxonomy" id="51028"/>
    <lineage>
        <taxon>Eukaryota</taxon>
        <taxon>Metazoa</taxon>
        <taxon>Ecdysozoa</taxon>
        <taxon>Nematoda</taxon>
        <taxon>Chromadorea</taxon>
        <taxon>Rhabditida</taxon>
        <taxon>Spirurina</taxon>
        <taxon>Oxyuridomorpha</taxon>
        <taxon>Oxyuroidea</taxon>
        <taxon>Oxyuridae</taxon>
        <taxon>Enterobius</taxon>
    </lineage>
</organism>
<dbReference type="SUPFAM" id="SSF50978">
    <property type="entry name" value="WD40 repeat-like"/>
    <property type="match status" value="1"/>
</dbReference>
<evidence type="ECO:0000256" key="2">
    <source>
        <dbReference type="ARBA" id="ARBA00022574"/>
    </source>
</evidence>
<dbReference type="PROSITE" id="PS00678">
    <property type="entry name" value="WD_REPEATS_1"/>
    <property type="match status" value="2"/>
</dbReference>
<evidence type="ECO:0000256" key="7">
    <source>
        <dbReference type="SAM" id="MobiDB-lite"/>
    </source>
</evidence>
<feature type="domain" description="Histone-binding protein RBBP4-like N-terminal" evidence="8">
    <location>
        <begin position="51"/>
        <end position="117"/>
    </location>
</feature>
<proteinExistence type="predicted"/>
<evidence type="ECO:0000313" key="9">
    <source>
        <dbReference type="EMBL" id="VDD94689.1"/>
    </source>
</evidence>
<dbReference type="PANTHER" id="PTHR45903">
    <property type="entry name" value="GLUTAMATE-RICH WD REPEAT-CONTAINING PROTEIN 1"/>
    <property type="match status" value="1"/>
</dbReference>
<evidence type="ECO:0000313" key="10">
    <source>
        <dbReference type="Proteomes" id="UP000274131"/>
    </source>
</evidence>
<dbReference type="Gene3D" id="2.130.10.10">
    <property type="entry name" value="YVTN repeat-like/Quinoprotein amine dehydrogenase"/>
    <property type="match status" value="1"/>
</dbReference>
<dbReference type="OrthoDB" id="2161379at2759"/>
<name>A0A0N4VGZ4_ENTVE</name>
<dbReference type="EMBL" id="UXUI01010053">
    <property type="protein sequence ID" value="VDD94689.1"/>
    <property type="molecule type" value="Genomic_DNA"/>
</dbReference>
<keyword evidence="3" id="KW-0677">Repeat</keyword>
<evidence type="ECO:0000256" key="1">
    <source>
        <dbReference type="ARBA" id="ARBA00004123"/>
    </source>
</evidence>
<feature type="compositionally biased region" description="Acidic residues" evidence="7">
    <location>
        <begin position="125"/>
        <end position="141"/>
    </location>
</feature>
<evidence type="ECO:0000256" key="4">
    <source>
        <dbReference type="ARBA" id="ARBA00023242"/>
    </source>
</evidence>
<dbReference type="InterPro" id="IPR051972">
    <property type="entry name" value="Glutamate-rich_WD_repeat"/>
</dbReference>
<protein>
    <recommendedName>
        <fullName evidence="5">Glutamate-rich WD repeat-containing protein 1</fullName>
    </recommendedName>
</protein>
<accession>A0A0N4VGZ4</accession>
<dbReference type="PRINTS" id="PR00320">
    <property type="entry name" value="GPROTEINBRPT"/>
</dbReference>
<evidence type="ECO:0000313" key="11">
    <source>
        <dbReference type="WBParaSite" id="EVEC_0001008301-mRNA-1"/>
    </source>
</evidence>
<dbReference type="STRING" id="51028.A0A0N4VGZ4"/>
<evidence type="ECO:0000256" key="3">
    <source>
        <dbReference type="ARBA" id="ARBA00022737"/>
    </source>
</evidence>
<dbReference type="PANTHER" id="PTHR45903:SF1">
    <property type="entry name" value="GLUTAMATE-RICH WD REPEAT-CONTAINING PROTEIN 1"/>
    <property type="match status" value="1"/>
</dbReference>
<dbReference type="InterPro" id="IPR020472">
    <property type="entry name" value="WD40_PAC1"/>
</dbReference>
<keyword evidence="10" id="KW-1185">Reference proteome</keyword>
<dbReference type="PROSITE" id="PS50294">
    <property type="entry name" value="WD_REPEATS_REGION"/>
    <property type="match status" value="3"/>
</dbReference>
<comment type="subcellular location">
    <subcellularLocation>
        <location evidence="1">Nucleus</location>
    </subcellularLocation>
</comment>
<gene>
    <name evidence="9" type="ORF">EVEC_LOCUS9440</name>
</gene>
<dbReference type="InterPro" id="IPR019775">
    <property type="entry name" value="WD40_repeat_CS"/>
</dbReference>
<dbReference type="WBParaSite" id="EVEC_0001008301-mRNA-1">
    <property type="protein sequence ID" value="EVEC_0001008301-mRNA-1"/>
    <property type="gene ID" value="EVEC_0001008301"/>
</dbReference>
<evidence type="ECO:0000256" key="6">
    <source>
        <dbReference type="PROSITE-ProRule" id="PRU00221"/>
    </source>
</evidence>
<dbReference type="InterPro" id="IPR015943">
    <property type="entry name" value="WD40/YVTN_repeat-like_dom_sf"/>
</dbReference>
<dbReference type="SMART" id="SM00320">
    <property type="entry name" value="WD40"/>
    <property type="match status" value="5"/>
</dbReference>
<evidence type="ECO:0000256" key="5">
    <source>
        <dbReference type="ARBA" id="ARBA00040876"/>
    </source>
</evidence>
<dbReference type="InterPro" id="IPR001680">
    <property type="entry name" value="WD40_rpt"/>
</dbReference>
<sequence length="420" mass="46762">MVEENEMEQGEDGDASSSNDDEEMDEDEVKTRESSKKAYIPGVSRPLKEGEEWEFDPEAYRLFHAFNTKFPCLSFDTIPDQLGNNRSEFPLTCYIVAGTQGDVRRKNQLIVMKLCNMYGVKEGEDESESDVSVGEEEEEKENDPKMHTAIIPHSGRINRIRVANLGQSTVCAVWNDLAKVQLWDVSNPLKELFDTEGGSSSTKFPNERPLFSCITHRDEGYGLAWSNLETGTLASGDNKGEMNIWKMGDGGTWNVSQRPFKGHKGSVEDIAWSPTEMALLISASSDGSIKLWDTRSSPAEACVCTIPNAHDSDVNVLSWNEHEPIIVSGGDDAVLKVWSLKTVQYGEPVARFKHHQGPITSVEWCPQESTTMMASGEDDQVTIWDIAVEAEPGENLQGVPPQLLFVHMGQKEIKEVSYSF</sequence>
<evidence type="ECO:0000259" key="8">
    <source>
        <dbReference type="Pfam" id="PF12265"/>
    </source>
</evidence>
<dbReference type="InterPro" id="IPR022052">
    <property type="entry name" value="Histone-bd_RBBP4-like_N"/>
</dbReference>
<reference evidence="9 10" key="2">
    <citation type="submission" date="2018-10" db="EMBL/GenBank/DDBJ databases">
        <authorList>
            <consortium name="Pathogen Informatics"/>
        </authorList>
    </citation>
    <scope>NUCLEOTIDE SEQUENCE [LARGE SCALE GENOMIC DNA]</scope>
</reference>